<dbReference type="InterPro" id="IPR003322">
    <property type="entry name" value="B_retro_matrix"/>
</dbReference>
<dbReference type="SUPFAM" id="SSF47943">
    <property type="entry name" value="Retrovirus capsid protein, N-terminal core domain"/>
    <property type="match status" value="1"/>
</dbReference>
<dbReference type="InterPro" id="IPR001878">
    <property type="entry name" value="Znf_CCHC"/>
</dbReference>
<dbReference type="InterPro" id="IPR036875">
    <property type="entry name" value="Znf_CCHC_sf"/>
</dbReference>
<evidence type="ECO:0000256" key="3">
    <source>
        <dbReference type="ARBA" id="ARBA00022833"/>
    </source>
</evidence>
<evidence type="ECO:0000256" key="5">
    <source>
        <dbReference type="SAM" id="MobiDB-lite"/>
    </source>
</evidence>
<dbReference type="GO" id="GO:0005198">
    <property type="term" value="F:structural molecule activity"/>
    <property type="evidence" value="ECO:0007669"/>
    <property type="project" value="InterPro"/>
</dbReference>
<feature type="compositionally biased region" description="Pro residues" evidence="5">
    <location>
        <begin position="215"/>
        <end position="241"/>
    </location>
</feature>
<dbReference type="InterPro" id="IPR038124">
    <property type="entry name" value="B_retro_matrix_sf"/>
</dbReference>
<sequence>MNPGLLAFSVLWKNTIPPPPCALHALGTGSQNGQSPLLTNQKSSKQVYSSLPNCFICNKRARPEAVGAPLAAREARLCLVSSRIWRPRADQLPLLIGWNSPGAPQRVFVSMGGDLSLQQRAHAGELYQLIKQSGGVRTSRKNIEELIHVIEDKCPWYPEGGSLNLPDWQKIGARLFQEPRSHIRHILLWQRCADALGRLRNVAPPTAPPVLASPSSPPPYAREPPTAPEAPPGVVPPPPSAPACSAVQAALQRAVREGGDGKNPLLEQWEGESPSFSLTYQGPRVKAAGEEAVRAHYTPLPYAVIRELNKGIRQSGLRSAYVQRLIEGIANVYTMLPVDWKQLFRMVLSPAQYVVWDSEFWAAALAIATPTNIPDQIYGSGHFSTAETQLELPVASFGRTALCIVRAFRRVPVTGKPLSSFTSIRQGPTEPFHQFVDRLKEAIARQIDNEEAQIELSRCLAAEQANVDCKKILQTVIHQDKYTLAEMIQACAEVGTQTHTVALLAGALPAGSKPLGNCFNCNKPGHFRCECRAPGGGASKDHGRPPGRPSKKCPCCNKGFHWANQCHSLPAGNPSAGPPRAKE</sequence>
<dbReference type="PANTHER" id="PTHR40389">
    <property type="entry name" value="ENDOGENOUS RETROVIRUS GROUP K MEMBER 24 GAG POLYPROTEIN-RELATED"/>
    <property type="match status" value="1"/>
</dbReference>
<dbReference type="GeneTree" id="ENSGT00940000162994"/>
<dbReference type="SUPFAM" id="SSF57756">
    <property type="entry name" value="Retrovirus zinc finger-like domains"/>
    <property type="match status" value="1"/>
</dbReference>
<dbReference type="InterPro" id="IPR008919">
    <property type="entry name" value="Retrov_capsid_N"/>
</dbReference>
<dbReference type="Gene3D" id="4.10.60.10">
    <property type="entry name" value="Zinc finger, CCHC-type"/>
    <property type="match status" value="1"/>
</dbReference>
<evidence type="ECO:0000256" key="2">
    <source>
        <dbReference type="ARBA" id="ARBA00022771"/>
    </source>
</evidence>
<dbReference type="PROSITE" id="PS50158">
    <property type="entry name" value="ZF_CCHC"/>
    <property type="match status" value="1"/>
</dbReference>
<dbReference type="GO" id="GO:0005886">
    <property type="term" value="C:plasma membrane"/>
    <property type="evidence" value="ECO:0007669"/>
    <property type="project" value="UniProtKB-SubCell"/>
</dbReference>
<dbReference type="Ensembl" id="ENSGEVT00005021152.1">
    <property type="protein sequence ID" value="ENSGEVP00005020138.1"/>
    <property type="gene ID" value="ENSGEVG00005014316.1"/>
</dbReference>
<dbReference type="SMART" id="SM00343">
    <property type="entry name" value="ZnF_C2HC"/>
    <property type="match status" value="2"/>
</dbReference>
<dbReference type="GO" id="GO:0008270">
    <property type="term" value="F:zinc ion binding"/>
    <property type="evidence" value="ECO:0007669"/>
    <property type="project" value="UniProtKB-KW"/>
</dbReference>
<dbReference type="AlphaFoldDB" id="A0A8C4Y500"/>
<dbReference type="Pfam" id="PF19317">
    <property type="entry name" value="Gag_p24_C"/>
    <property type="match status" value="1"/>
</dbReference>
<evidence type="ECO:0000313" key="8">
    <source>
        <dbReference type="Proteomes" id="UP000694390"/>
    </source>
</evidence>
<keyword evidence="2 4" id="KW-0863">Zinc-finger</keyword>
<accession>A0A8C4Y500</accession>
<evidence type="ECO:0000259" key="6">
    <source>
        <dbReference type="PROSITE" id="PS50158"/>
    </source>
</evidence>
<dbReference type="GO" id="GO:0016032">
    <property type="term" value="P:viral process"/>
    <property type="evidence" value="ECO:0007669"/>
    <property type="project" value="InterPro"/>
</dbReference>
<dbReference type="InterPro" id="IPR008916">
    <property type="entry name" value="Retrov_capsid_C"/>
</dbReference>
<dbReference type="GO" id="GO:0003676">
    <property type="term" value="F:nucleic acid binding"/>
    <property type="evidence" value="ECO:0007669"/>
    <property type="project" value="InterPro"/>
</dbReference>
<feature type="domain" description="CCHC-type" evidence="6">
    <location>
        <begin position="518"/>
        <end position="532"/>
    </location>
</feature>
<evidence type="ECO:0000256" key="4">
    <source>
        <dbReference type="PROSITE-ProRule" id="PRU00047"/>
    </source>
</evidence>
<dbReference type="Gene3D" id="1.10.375.10">
    <property type="entry name" value="Human Immunodeficiency Virus Type 1 Capsid Protein"/>
    <property type="match status" value="1"/>
</dbReference>
<dbReference type="InterPro" id="IPR045345">
    <property type="entry name" value="Gag_p24_C"/>
</dbReference>
<dbReference type="Pfam" id="PF02337">
    <property type="entry name" value="Gag_p10"/>
    <property type="match status" value="1"/>
</dbReference>
<feature type="region of interest" description="Disordered" evidence="5">
    <location>
        <begin position="207"/>
        <end position="243"/>
    </location>
</feature>
<keyword evidence="3" id="KW-0862">Zinc</keyword>
<reference evidence="7" key="1">
    <citation type="submission" date="2025-08" db="UniProtKB">
        <authorList>
            <consortium name="Ensembl"/>
        </authorList>
    </citation>
    <scope>IDENTIFICATION</scope>
</reference>
<proteinExistence type="predicted"/>
<dbReference type="PANTHER" id="PTHR40389:SF3">
    <property type="entry name" value="IGE-BINDING PROTEIN"/>
    <property type="match status" value="1"/>
</dbReference>
<evidence type="ECO:0000256" key="1">
    <source>
        <dbReference type="ARBA" id="ARBA00022723"/>
    </source>
</evidence>
<reference evidence="7" key="2">
    <citation type="submission" date="2025-09" db="UniProtKB">
        <authorList>
            <consortium name="Ensembl"/>
        </authorList>
    </citation>
    <scope>IDENTIFICATION</scope>
</reference>
<dbReference type="OrthoDB" id="9048915at2759"/>
<dbReference type="Gene3D" id="1.10.150.490">
    <property type="entry name" value="Retroviral GAG p10 protein"/>
    <property type="match status" value="1"/>
</dbReference>
<keyword evidence="1" id="KW-0479">Metal-binding</keyword>
<dbReference type="Pfam" id="PF00607">
    <property type="entry name" value="Gag_p24"/>
    <property type="match status" value="1"/>
</dbReference>
<protein>
    <recommendedName>
        <fullName evidence="6">CCHC-type domain-containing protein</fullName>
    </recommendedName>
</protein>
<organism evidence="7 8">
    <name type="scientific">Gopherus evgoodei</name>
    <name type="common">Goodes thornscrub tortoise</name>
    <dbReference type="NCBI Taxonomy" id="1825980"/>
    <lineage>
        <taxon>Eukaryota</taxon>
        <taxon>Metazoa</taxon>
        <taxon>Chordata</taxon>
        <taxon>Craniata</taxon>
        <taxon>Vertebrata</taxon>
        <taxon>Euteleostomi</taxon>
        <taxon>Archelosauria</taxon>
        <taxon>Testudinata</taxon>
        <taxon>Testudines</taxon>
        <taxon>Cryptodira</taxon>
        <taxon>Durocryptodira</taxon>
        <taxon>Testudinoidea</taxon>
        <taxon>Testudinidae</taxon>
        <taxon>Gopherus</taxon>
    </lineage>
</organism>
<evidence type="ECO:0000313" key="7">
    <source>
        <dbReference type="Ensembl" id="ENSGEVP00005020138.1"/>
    </source>
</evidence>
<dbReference type="SUPFAM" id="SSF47353">
    <property type="entry name" value="Retrovirus capsid dimerization domain-like"/>
    <property type="match status" value="1"/>
</dbReference>
<dbReference type="InterPro" id="IPR050195">
    <property type="entry name" value="Primate_lentivir_Gag_pol-like"/>
</dbReference>
<dbReference type="Gene3D" id="1.10.1200.30">
    <property type="match status" value="1"/>
</dbReference>
<dbReference type="SUPFAM" id="SSF47836">
    <property type="entry name" value="Retroviral matrix proteins"/>
    <property type="match status" value="1"/>
</dbReference>
<keyword evidence="8" id="KW-1185">Reference proteome</keyword>
<name>A0A8C4Y500_9SAUR</name>
<dbReference type="InterPro" id="IPR010999">
    <property type="entry name" value="Retrovr_matrix"/>
</dbReference>
<dbReference type="Proteomes" id="UP000694390">
    <property type="component" value="Unassembled WGS sequence"/>
</dbReference>